<protein>
    <submittedName>
        <fullName evidence="1">Uncharacterized protein</fullName>
    </submittedName>
</protein>
<dbReference type="Proteomes" id="UP000229901">
    <property type="component" value="Unassembled WGS sequence"/>
</dbReference>
<sequence length="155" mass="18532">MKKFEITKMKDTLLFNHLKTLSEEERRTETIKWMRHRFRGSFGELTHWGNISLAEHPKQKLADNEIAVFDVHYQEISQGEIIHEQEFGEEEDKNPLDEWPEIEEVGEIRVTYDEQKRILVDYKVNKGEAVERFEQELIESPVTDDNIVEQLQKLF</sequence>
<evidence type="ECO:0000313" key="2">
    <source>
        <dbReference type="Proteomes" id="UP000229901"/>
    </source>
</evidence>
<comment type="caution">
    <text evidence="1">The sequence shown here is derived from an EMBL/GenBank/DDBJ whole genome shotgun (WGS) entry which is preliminary data.</text>
</comment>
<name>A0A2H0V5E5_9BACT</name>
<organism evidence="1 2">
    <name type="scientific">Candidatus Falkowbacteria bacterium CG10_big_fil_rev_8_21_14_0_10_39_11</name>
    <dbReference type="NCBI Taxonomy" id="1974565"/>
    <lineage>
        <taxon>Bacteria</taxon>
        <taxon>Candidatus Falkowiibacteriota</taxon>
    </lineage>
</organism>
<gene>
    <name evidence="1" type="ORF">COT97_05560</name>
</gene>
<dbReference type="EMBL" id="PFAP01000046">
    <property type="protein sequence ID" value="PIR93639.1"/>
    <property type="molecule type" value="Genomic_DNA"/>
</dbReference>
<accession>A0A2H0V5E5</accession>
<reference evidence="2" key="1">
    <citation type="submission" date="2017-09" db="EMBL/GenBank/DDBJ databases">
        <title>Depth-based differentiation of microbial function through sediment-hosted aquifers and enrichment of novel symbionts in the deep terrestrial subsurface.</title>
        <authorList>
            <person name="Probst A.J."/>
            <person name="Ladd B."/>
            <person name="Jarett J.K."/>
            <person name="Geller-Mcgrath D.E."/>
            <person name="Sieber C.M.K."/>
            <person name="Emerson J.B."/>
            <person name="Anantharaman K."/>
            <person name="Thomas B.C."/>
            <person name="Malmstrom R."/>
            <person name="Stieglmeier M."/>
            <person name="Klingl A."/>
            <person name="Woyke T."/>
            <person name="Ryan C.M."/>
            <person name="Banfield J.F."/>
        </authorList>
    </citation>
    <scope>NUCLEOTIDE SEQUENCE [LARGE SCALE GENOMIC DNA]</scope>
</reference>
<proteinExistence type="predicted"/>
<dbReference type="AlphaFoldDB" id="A0A2H0V5E5"/>
<evidence type="ECO:0000313" key="1">
    <source>
        <dbReference type="EMBL" id="PIR93639.1"/>
    </source>
</evidence>